<dbReference type="EMBL" id="CM042011">
    <property type="protein sequence ID" value="KAI3766830.1"/>
    <property type="molecule type" value="Genomic_DNA"/>
</dbReference>
<evidence type="ECO:0000313" key="1">
    <source>
        <dbReference type="EMBL" id="KAI3766830.1"/>
    </source>
</evidence>
<evidence type="ECO:0000313" key="2">
    <source>
        <dbReference type="Proteomes" id="UP001055811"/>
    </source>
</evidence>
<organism evidence="1 2">
    <name type="scientific">Cichorium intybus</name>
    <name type="common">Chicory</name>
    <dbReference type="NCBI Taxonomy" id="13427"/>
    <lineage>
        <taxon>Eukaryota</taxon>
        <taxon>Viridiplantae</taxon>
        <taxon>Streptophyta</taxon>
        <taxon>Embryophyta</taxon>
        <taxon>Tracheophyta</taxon>
        <taxon>Spermatophyta</taxon>
        <taxon>Magnoliopsida</taxon>
        <taxon>eudicotyledons</taxon>
        <taxon>Gunneridae</taxon>
        <taxon>Pentapetalae</taxon>
        <taxon>asterids</taxon>
        <taxon>campanulids</taxon>
        <taxon>Asterales</taxon>
        <taxon>Asteraceae</taxon>
        <taxon>Cichorioideae</taxon>
        <taxon>Cichorieae</taxon>
        <taxon>Cichoriinae</taxon>
        <taxon>Cichorium</taxon>
    </lineage>
</organism>
<name>A0ACB9F6U5_CICIN</name>
<protein>
    <submittedName>
        <fullName evidence="1">Uncharacterized protein</fullName>
    </submittedName>
</protein>
<gene>
    <name evidence="1" type="ORF">L2E82_16905</name>
</gene>
<accession>A0ACB9F6U5</accession>
<dbReference type="Proteomes" id="UP001055811">
    <property type="component" value="Linkage Group LG03"/>
</dbReference>
<sequence>MHKKPPLFELGKTMFFTLCGFDFWRCYSSGKSRCFRFIVLLLSLNNFAVDPCKWDGRCRRVLPKVEFAWLICKKMIDALKQRTQHRKINNEIGSVKGPTPKDGCFDESRKGNYIKLKQCLQ</sequence>
<reference evidence="2" key="1">
    <citation type="journal article" date="2022" name="Mol. Ecol. Resour.">
        <title>The genomes of chicory, endive, great burdock and yacon provide insights into Asteraceae palaeo-polyploidization history and plant inulin production.</title>
        <authorList>
            <person name="Fan W."/>
            <person name="Wang S."/>
            <person name="Wang H."/>
            <person name="Wang A."/>
            <person name="Jiang F."/>
            <person name="Liu H."/>
            <person name="Zhao H."/>
            <person name="Xu D."/>
            <person name="Zhang Y."/>
        </authorList>
    </citation>
    <scope>NUCLEOTIDE SEQUENCE [LARGE SCALE GENOMIC DNA]</scope>
    <source>
        <strain evidence="2">cv. Punajuju</strain>
    </source>
</reference>
<comment type="caution">
    <text evidence="1">The sequence shown here is derived from an EMBL/GenBank/DDBJ whole genome shotgun (WGS) entry which is preliminary data.</text>
</comment>
<reference evidence="1 2" key="2">
    <citation type="journal article" date="2022" name="Mol. Ecol. Resour.">
        <title>The genomes of chicory, endive, great burdock and yacon provide insights into Asteraceae paleo-polyploidization history and plant inulin production.</title>
        <authorList>
            <person name="Fan W."/>
            <person name="Wang S."/>
            <person name="Wang H."/>
            <person name="Wang A."/>
            <person name="Jiang F."/>
            <person name="Liu H."/>
            <person name="Zhao H."/>
            <person name="Xu D."/>
            <person name="Zhang Y."/>
        </authorList>
    </citation>
    <scope>NUCLEOTIDE SEQUENCE [LARGE SCALE GENOMIC DNA]</scope>
    <source>
        <strain evidence="2">cv. Punajuju</strain>
        <tissue evidence="1">Leaves</tissue>
    </source>
</reference>
<proteinExistence type="predicted"/>
<keyword evidence="2" id="KW-1185">Reference proteome</keyword>